<evidence type="ECO:0000313" key="10">
    <source>
        <dbReference type="Proteomes" id="UP000254051"/>
    </source>
</evidence>
<feature type="transmembrane region" description="Helical" evidence="7">
    <location>
        <begin position="272"/>
        <end position="291"/>
    </location>
</feature>
<sequence>MAKIKSIKETRQSRNEFIWGWLFVLPTMIGLIILNIIPIFQTIYQSFFKTGDFGKGNIFIGLENYRNLVEDQAVWQSLINTVKYAIIEVPFSIIIGLAAAVLLNRKMRGRTIFRTIFFLPMVAAPAAVAMVWRWMYNSKFGLLNYLLGKLGLEPVNWISDPKIAIISIAIVGIWSVIGYNMVLFLAGLQEIPKDFYEAAEIDGASPIRQFFHITVPLISPTMFFVCVTRIIAAFQIFDLIFMMMDTTNSALPKAQTLSYLFYKYSFMQNNKGYGSAIVILLLVVILVITFVQMRIEKHVNYD</sequence>
<evidence type="ECO:0000256" key="1">
    <source>
        <dbReference type="ARBA" id="ARBA00004651"/>
    </source>
</evidence>
<feature type="transmembrane region" description="Helical" evidence="7">
    <location>
        <begin position="115"/>
        <end position="135"/>
    </location>
</feature>
<keyword evidence="5 7" id="KW-1133">Transmembrane helix</keyword>
<dbReference type="PANTHER" id="PTHR30193">
    <property type="entry name" value="ABC TRANSPORTER PERMEASE PROTEIN"/>
    <property type="match status" value="1"/>
</dbReference>
<dbReference type="InterPro" id="IPR035906">
    <property type="entry name" value="MetI-like_sf"/>
</dbReference>
<dbReference type="RefSeq" id="WP_109709666.1">
    <property type="nucleotide sequence ID" value="NZ_QGDS01000003.1"/>
</dbReference>
<keyword evidence="10" id="KW-1185">Reference proteome</keyword>
<dbReference type="GO" id="GO:0055085">
    <property type="term" value="P:transmembrane transport"/>
    <property type="evidence" value="ECO:0007669"/>
    <property type="project" value="InterPro"/>
</dbReference>
<gene>
    <name evidence="9" type="ORF">SAMN05216529_103384</name>
</gene>
<feature type="transmembrane region" description="Helical" evidence="7">
    <location>
        <begin position="21"/>
        <end position="44"/>
    </location>
</feature>
<dbReference type="CDD" id="cd06261">
    <property type="entry name" value="TM_PBP2"/>
    <property type="match status" value="1"/>
</dbReference>
<feature type="transmembrane region" description="Helical" evidence="7">
    <location>
        <begin position="163"/>
        <end position="188"/>
    </location>
</feature>
<evidence type="ECO:0000256" key="6">
    <source>
        <dbReference type="ARBA" id="ARBA00023136"/>
    </source>
</evidence>
<proteinExistence type="inferred from homology"/>
<keyword evidence="6 7" id="KW-0472">Membrane</keyword>
<dbReference type="Proteomes" id="UP000254051">
    <property type="component" value="Unassembled WGS sequence"/>
</dbReference>
<dbReference type="OrthoDB" id="42615at2"/>
<dbReference type="InterPro" id="IPR000515">
    <property type="entry name" value="MetI-like"/>
</dbReference>
<dbReference type="GO" id="GO:0005886">
    <property type="term" value="C:plasma membrane"/>
    <property type="evidence" value="ECO:0007669"/>
    <property type="project" value="UniProtKB-SubCell"/>
</dbReference>
<keyword evidence="3" id="KW-1003">Cell membrane</keyword>
<comment type="subcellular location">
    <subcellularLocation>
        <location evidence="1 7">Cell membrane</location>
        <topology evidence="1 7">Multi-pass membrane protein</topology>
    </subcellularLocation>
</comment>
<keyword evidence="9" id="KW-0762">Sugar transport</keyword>
<organism evidence="9 10">
    <name type="scientific">Faecalicatena contorta</name>
    <dbReference type="NCBI Taxonomy" id="39482"/>
    <lineage>
        <taxon>Bacteria</taxon>
        <taxon>Bacillati</taxon>
        <taxon>Bacillota</taxon>
        <taxon>Clostridia</taxon>
        <taxon>Lachnospirales</taxon>
        <taxon>Lachnospiraceae</taxon>
        <taxon>Faecalicatena</taxon>
    </lineage>
</organism>
<evidence type="ECO:0000313" key="9">
    <source>
        <dbReference type="EMBL" id="SUQ13651.1"/>
    </source>
</evidence>
<dbReference type="PROSITE" id="PS50928">
    <property type="entry name" value="ABC_TM1"/>
    <property type="match status" value="1"/>
</dbReference>
<protein>
    <submittedName>
        <fullName evidence="9">Multiple sugar transport system permease protein</fullName>
    </submittedName>
</protein>
<keyword evidence="4 7" id="KW-0812">Transmembrane</keyword>
<evidence type="ECO:0000259" key="8">
    <source>
        <dbReference type="PROSITE" id="PS50928"/>
    </source>
</evidence>
<dbReference type="PANTHER" id="PTHR30193:SF37">
    <property type="entry name" value="INNER MEMBRANE ABC TRANSPORTER PERMEASE PROTEIN YCJO"/>
    <property type="match status" value="1"/>
</dbReference>
<evidence type="ECO:0000256" key="5">
    <source>
        <dbReference type="ARBA" id="ARBA00022989"/>
    </source>
</evidence>
<reference evidence="10" key="1">
    <citation type="submission" date="2017-07" db="EMBL/GenBank/DDBJ databases">
        <authorList>
            <person name="Varghese N."/>
            <person name="Submissions S."/>
        </authorList>
    </citation>
    <scope>NUCLEOTIDE SEQUENCE [LARGE SCALE GENOMIC DNA]</scope>
    <source>
        <strain evidence="10">NLAE-zl-C134</strain>
    </source>
</reference>
<dbReference type="Pfam" id="PF00528">
    <property type="entry name" value="BPD_transp_1"/>
    <property type="match status" value="1"/>
</dbReference>
<dbReference type="SUPFAM" id="SSF161098">
    <property type="entry name" value="MetI-like"/>
    <property type="match status" value="1"/>
</dbReference>
<keyword evidence="2 7" id="KW-0813">Transport</keyword>
<evidence type="ECO:0000256" key="2">
    <source>
        <dbReference type="ARBA" id="ARBA00022448"/>
    </source>
</evidence>
<accession>A0A316A0G7</accession>
<comment type="similarity">
    <text evidence="7">Belongs to the binding-protein-dependent transport system permease family.</text>
</comment>
<evidence type="ECO:0000256" key="7">
    <source>
        <dbReference type="RuleBase" id="RU363032"/>
    </source>
</evidence>
<dbReference type="AlphaFoldDB" id="A0A316A0G7"/>
<feature type="transmembrane region" description="Helical" evidence="7">
    <location>
        <begin position="84"/>
        <end position="103"/>
    </location>
</feature>
<name>A0A316A0G7_9FIRM</name>
<dbReference type="InterPro" id="IPR051393">
    <property type="entry name" value="ABC_transporter_permease"/>
</dbReference>
<evidence type="ECO:0000256" key="4">
    <source>
        <dbReference type="ARBA" id="ARBA00022692"/>
    </source>
</evidence>
<dbReference type="Gene3D" id="1.10.3720.10">
    <property type="entry name" value="MetI-like"/>
    <property type="match status" value="1"/>
</dbReference>
<feature type="domain" description="ABC transmembrane type-1" evidence="8">
    <location>
        <begin position="78"/>
        <end position="292"/>
    </location>
</feature>
<evidence type="ECO:0000256" key="3">
    <source>
        <dbReference type="ARBA" id="ARBA00022475"/>
    </source>
</evidence>
<feature type="transmembrane region" description="Helical" evidence="7">
    <location>
        <begin position="209"/>
        <end position="237"/>
    </location>
</feature>
<dbReference type="EMBL" id="UHJJ01000003">
    <property type="protein sequence ID" value="SUQ13651.1"/>
    <property type="molecule type" value="Genomic_DNA"/>
</dbReference>